<proteinExistence type="predicted"/>
<dbReference type="Pfam" id="PF13182">
    <property type="entry name" value="DUF4007"/>
    <property type="match status" value="1"/>
</dbReference>
<accession>A0A1Z4V927</accession>
<dbReference type="OrthoDB" id="494784at2"/>
<evidence type="ECO:0000259" key="1">
    <source>
        <dbReference type="Pfam" id="PF13182"/>
    </source>
</evidence>
<dbReference type="InterPro" id="IPR025248">
    <property type="entry name" value="DUF4007"/>
</dbReference>
<evidence type="ECO:0000313" key="2">
    <source>
        <dbReference type="EMBL" id="BAZ87948.1"/>
    </source>
</evidence>
<dbReference type="KEGG" id="dcm:NIES806_41810"/>
<dbReference type="Proteomes" id="UP000218702">
    <property type="component" value="Chromosome"/>
</dbReference>
<organism evidence="2 3">
    <name type="scientific">Dolichospermum compactum NIES-806</name>
    <dbReference type="NCBI Taxonomy" id="1973481"/>
    <lineage>
        <taxon>Bacteria</taxon>
        <taxon>Bacillati</taxon>
        <taxon>Cyanobacteriota</taxon>
        <taxon>Cyanophyceae</taxon>
        <taxon>Nostocales</taxon>
        <taxon>Aphanizomenonaceae</taxon>
        <taxon>Dolichospermum</taxon>
        <taxon>Dolichospermum compactum</taxon>
    </lineage>
</organism>
<protein>
    <recommendedName>
        <fullName evidence="1">DUF4007 domain-containing protein</fullName>
    </recommendedName>
</protein>
<gene>
    <name evidence="2" type="ORF">NIES806_41810</name>
</gene>
<dbReference type="EMBL" id="AP018316">
    <property type="protein sequence ID" value="BAZ87948.1"/>
    <property type="molecule type" value="Genomic_DNA"/>
</dbReference>
<dbReference type="AlphaFoldDB" id="A0A1Z4V927"/>
<sequence>MAKMQLHFNGNFALKKEEIKRILDAAAEKEGLKDSLANLMTKTGLGNAKVGRIKSWSSRAGLVKDNYLSPEGKIVLKHDPYLKSITTDWLMHFYLSFGTQGLNQIPENPAEWGGWTYFIYTFLPENSTFTKDDLFQNSIPIFEELDKDIPKRIKYILKAYTQEQALANCQFIKEIKPDTYQTGNSKLPNSYLIGYFLAKLWERDFHQETSVLTEDIYSQKMGIIPVLGIQSETLQQHLNRIESLGIIEQRRTVSPYQIIRRWDNPLTLLEKAYVNNK</sequence>
<reference evidence="2 3" key="1">
    <citation type="submission" date="2017-06" db="EMBL/GenBank/DDBJ databases">
        <title>Genome sequencing of cyanobaciteial culture collection at National Institute for Environmental Studies (NIES).</title>
        <authorList>
            <person name="Hirose Y."/>
            <person name="Shimura Y."/>
            <person name="Fujisawa T."/>
            <person name="Nakamura Y."/>
            <person name="Kawachi M."/>
        </authorList>
    </citation>
    <scope>NUCLEOTIDE SEQUENCE [LARGE SCALE GENOMIC DNA]</scope>
    <source>
        <strain evidence="2 3">NIES-806</strain>
    </source>
</reference>
<name>A0A1Z4V927_9CYAN</name>
<feature type="domain" description="DUF4007" evidence="1">
    <location>
        <begin position="12"/>
        <end position="258"/>
    </location>
</feature>
<dbReference type="RefSeq" id="WP_096670250.1">
    <property type="nucleotide sequence ID" value="NZ_AP018316.1"/>
</dbReference>
<keyword evidence="3" id="KW-1185">Reference proteome</keyword>
<evidence type="ECO:0000313" key="3">
    <source>
        <dbReference type="Proteomes" id="UP000218702"/>
    </source>
</evidence>